<evidence type="ECO:0008006" key="3">
    <source>
        <dbReference type="Google" id="ProtNLM"/>
    </source>
</evidence>
<dbReference type="Proteomes" id="UP001161325">
    <property type="component" value="Unassembled WGS sequence"/>
</dbReference>
<dbReference type="RefSeq" id="WP_284352027.1">
    <property type="nucleotide sequence ID" value="NZ_BRXS01000006.1"/>
</dbReference>
<organism evidence="1 2">
    <name type="scientific">Roseisolibacter agri</name>
    <dbReference type="NCBI Taxonomy" id="2014610"/>
    <lineage>
        <taxon>Bacteria</taxon>
        <taxon>Pseudomonadati</taxon>
        <taxon>Gemmatimonadota</taxon>
        <taxon>Gemmatimonadia</taxon>
        <taxon>Gemmatimonadales</taxon>
        <taxon>Gemmatimonadaceae</taxon>
        <taxon>Roseisolibacter</taxon>
    </lineage>
</organism>
<comment type="caution">
    <text evidence="1">The sequence shown here is derived from an EMBL/GenBank/DDBJ whole genome shotgun (WGS) entry which is preliminary data.</text>
</comment>
<evidence type="ECO:0000313" key="1">
    <source>
        <dbReference type="EMBL" id="GLC27591.1"/>
    </source>
</evidence>
<gene>
    <name evidence="1" type="ORF">rosag_41040</name>
</gene>
<sequence length="156" mass="17259">MIAGGIARRGAVGRAAQSLGMAGLLAAAAACGPAEPQPLRHWTPHYEFRMTIDPRPPHANEPTVYRVVVLDRETKQPIEGGEGQIFATSEDRVNRYDSFTPAPEVGTYIARITFVTAGDWKVGMRFRRDSTQAIERVEDWVQTVAAPRPLSERPFK</sequence>
<reference evidence="1" key="1">
    <citation type="submission" date="2022-08" db="EMBL/GenBank/DDBJ databases">
        <title>Draft genome sequencing of Roseisolibacter agri AW1220.</title>
        <authorList>
            <person name="Tobiishi Y."/>
            <person name="Tonouchi A."/>
        </authorList>
    </citation>
    <scope>NUCLEOTIDE SEQUENCE</scope>
    <source>
        <strain evidence="1">AW1220</strain>
    </source>
</reference>
<accession>A0AA37QEW5</accession>
<proteinExistence type="predicted"/>
<dbReference type="AlphaFoldDB" id="A0AA37QEW5"/>
<protein>
    <recommendedName>
        <fullName evidence="3">YtkA-like domain-containing protein</fullName>
    </recommendedName>
</protein>
<evidence type="ECO:0000313" key="2">
    <source>
        <dbReference type="Proteomes" id="UP001161325"/>
    </source>
</evidence>
<dbReference type="EMBL" id="BRXS01000006">
    <property type="protein sequence ID" value="GLC27591.1"/>
    <property type="molecule type" value="Genomic_DNA"/>
</dbReference>
<name>A0AA37QEW5_9BACT</name>
<keyword evidence="2" id="KW-1185">Reference proteome</keyword>